<feature type="non-terminal residue" evidence="1">
    <location>
        <position position="1"/>
    </location>
</feature>
<accession>A0A5J4Q758</accession>
<organism evidence="1">
    <name type="scientific">termite gut metagenome</name>
    <dbReference type="NCBI Taxonomy" id="433724"/>
    <lineage>
        <taxon>unclassified sequences</taxon>
        <taxon>metagenomes</taxon>
        <taxon>organismal metagenomes</taxon>
    </lineage>
</organism>
<evidence type="ECO:0008006" key="2">
    <source>
        <dbReference type="Google" id="ProtNLM"/>
    </source>
</evidence>
<dbReference type="AlphaFoldDB" id="A0A5J4Q758"/>
<evidence type="ECO:0000313" key="1">
    <source>
        <dbReference type="EMBL" id="KAA6317507.1"/>
    </source>
</evidence>
<comment type="caution">
    <text evidence="1">The sequence shown here is derived from an EMBL/GenBank/DDBJ whole genome shotgun (WGS) entry which is preliminary data.</text>
</comment>
<protein>
    <recommendedName>
        <fullName evidence="2">CCA tRNA nucleotidyltransferase</fullName>
    </recommendedName>
</protein>
<proteinExistence type="predicted"/>
<dbReference type="EMBL" id="SNRY01004501">
    <property type="protein sequence ID" value="KAA6317507.1"/>
    <property type="molecule type" value="Genomic_DNA"/>
</dbReference>
<name>A0A5J4Q758_9ZZZZ</name>
<reference evidence="1" key="1">
    <citation type="submission" date="2019-03" db="EMBL/GenBank/DDBJ databases">
        <title>Single cell metagenomics reveals metabolic interactions within the superorganism composed of flagellate Streblomastix strix and complex community of Bacteroidetes bacteria on its surface.</title>
        <authorList>
            <person name="Treitli S.C."/>
            <person name="Kolisko M."/>
            <person name="Husnik F."/>
            <person name="Keeling P."/>
            <person name="Hampl V."/>
        </authorList>
    </citation>
    <scope>NUCLEOTIDE SEQUENCE</scope>
    <source>
        <strain evidence="1">STM</strain>
    </source>
</reference>
<gene>
    <name evidence="1" type="ORF">EZS27_032352</name>
</gene>
<sequence length="61" mass="6829">HPPVDGEEIMKTFGLSPCREVGVLKNIIKEAILDGVIRNDYEKAYALMLQEAEKMGLVKVK</sequence>